<accession>A0ABW8BPH0</accession>
<keyword evidence="1" id="KW-1133">Transmembrane helix</keyword>
<sequence>MARQEHSLAVPVGQAQGENGNLQAALEEGEALGTMVGLEVEVVLVLNCLPLPVGAAMAWIIQDHLL</sequence>
<keyword evidence="1" id="KW-0812">Transmembrane</keyword>
<protein>
    <submittedName>
        <fullName evidence="2">Uncharacterized protein</fullName>
    </submittedName>
</protein>
<feature type="transmembrane region" description="Helical" evidence="1">
    <location>
        <begin position="42"/>
        <end position="61"/>
    </location>
</feature>
<evidence type="ECO:0000313" key="2">
    <source>
        <dbReference type="EMBL" id="MFI8749080.1"/>
    </source>
</evidence>
<keyword evidence="3" id="KW-1185">Reference proteome</keyword>
<keyword evidence="1" id="KW-0472">Membrane</keyword>
<evidence type="ECO:0000256" key="1">
    <source>
        <dbReference type="SAM" id="Phobius"/>
    </source>
</evidence>
<reference evidence="2 3" key="1">
    <citation type="submission" date="2024-10" db="EMBL/GenBank/DDBJ databases">
        <title>The Natural Products Discovery Center: Release of the First 8490 Sequenced Strains for Exploring Actinobacteria Biosynthetic Diversity.</title>
        <authorList>
            <person name="Kalkreuter E."/>
            <person name="Kautsar S.A."/>
            <person name="Yang D."/>
            <person name="Bader C.D."/>
            <person name="Teijaro C.N."/>
            <person name="Fluegel L."/>
            <person name="Davis C.M."/>
            <person name="Simpson J.R."/>
            <person name="Lauterbach L."/>
            <person name="Steele A.D."/>
            <person name="Gui C."/>
            <person name="Meng S."/>
            <person name="Li G."/>
            <person name="Viehrig K."/>
            <person name="Ye F."/>
            <person name="Su P."/>
            <person name="Kiefer A.F."/>
            <person name="Nichols A."/>
            <person name="Cepeda A.J."/>
            <person name="Yan W."/>
            <person name="Fan B."/>
            <person name="Jiang Y."/>
            <person name="Adhikari A."/>
            <person name="Zheng C.-J."/>
            <person name="Schuster L."/>
            <person name="Cowan T.M."/>
            <person name="Smanski M.J."/>
            <person name="Chevrette M.G."/>
            <person name="De Carvalho L.P.S."/>
            <person name="Shen B."/>
        </authorList>
    </citation>
    <scope>NUCLEOTIDE SEQUENCE [LARGE SCALE GENOMIC DNA]</scope>
    <source>
        <strain evidence="2 3">NPDC077409</strain>
    </source>
</reference>
<dbReference type="RefSeq" id="WP_399842309.1">
    <property type="nucleotide sequence ID" value="NZ_JBITWC010000004.1"/>
</dbReference>
<comment type="caution">
    <text evidence="2">The sequence shown here is derived from an EMBL/GenBank/DDBJ whole genome shotgun (WGS) entry which is preliminary data.</text>
</comment>
<organism evidence="2 3">
    <name type="scientific">Vreelandella lionensis</name>
    <dbReference type="NCBI Taxonomy" id="1144478"/>
    <lineage>
        <taxon>Bacteria</taxon>
        <taxon>Pseudomonadati</taxon>
        <taxon>Pseudomonadota</taxon>
        <taxon>Gammaproteobacteria</taxon>
        <taxon>Oceanospirillales</taxon>
        <taxon>Halomonadaceae</taxon>
        <taxon>Vreelandella</taxon>
    </lineage>
</organism>
<proteinExistence type="predicted"/>
<dbReference type="Proteomes" id="UP001614338">
    <property type="component" value="Unassembled WGS sequence"/>
</dbReference>
<gene>
    <name evidence="2" type="ORF">ACIGG6_03590</name>
</gene>
<dbReference type="EMBL" id="JBITWC010000004">
    <property type="protein sequence ID" value="MFI8749080.1"/>
    <property type="molecule type" value="Genomic_DNA"/>
</dbReference>
<name>A0ABW8BPH0_9GAMM</name>
<evidence type="ECO:0000313" key="3">
    <source>
        <dbReference type="Proteomes" id="UP001614338"/>
    </source>
</evidence>